<evidence type="ECO:0000259" key="1">
    <source>
        <dbReference type="Pfam" id="PF01471"/>
    </source>
</evidence>
<dbReference type="Pfam" id="PF01471">
    <property type="entry name" value="PG_binding_1"/>
    <property type="match status" value="1"/>
</dbReference>
<dbReference type="InterPro" id="IPR011055">
    <property type="entry name" value="Dup_hybrid_motif"/>
</dbReference>
<evidence type="ECO:0000259" key="2">
    <source>
        <dbReference type="Pfam" id="PF01551"/>
    </source>
</evidence>
<name>A0A3L7A928_9MICO</name>
<sequence>MAELRLTKVTPTQRYGNRILNGKPDFHRGVDFAFGRGVPVSVMGDGVIIESGFHRVYGHYVKAEHEPGVCTSYHALDAAGLPVGTRVKMGDTIGVAGSSALGSTGPHSHQGLWLHGETRDLLAYLKPGVIVTVGAPAVRPPAGSTTVPARAVQIALVARGYNVVVDGVYGPQTAAVVRLFQRTLGLVVDGVVGPQTWAKLRVVEDRLRGRQTIRAVQAGLGTKVDENPGPVTDALALKKYGFALSKATPAQILDLQRRANAGTL</sequence>
<dbReference type="InterPro" id="IPR050570">
    <property type="entry name" value="Cell_wall_metabolism_enzyme"/>
</dbReference>
<dbReference type="InterPro" id="IPR002477">
    <property type="entry name" value="Peptidoglycan-bd-like"/>
</dbReference>
<dbReference type="Pfam" id="PF01551">
    <property type="entry name" value="Peptidase_M23"/>
    <property type="match status" value="1"/>
</dbReference>
<dbReference type="SUPFAM" id="SSF51261">
    <property type="entry name" value="Duplicated hybrid motif"/>
    <property type="match status" value="1"/>
</dbReference>
<dbReference type="PANTHER" id="PTHR21666">
    <property type="entry name" value="PEPTIDASE-RELATED"/>
    <property type="match status" value="1"/>
</dbReference>
<feature type="domain" description="Peptidoglycan binding-like" evidence="1">
    <location>
        <begin position="150"/>
        <end position="200"/>
    </location>
</feature>
<organism evidence="3 4">
    <name type="scientific">Mycetocola tolaasinivorans</name>
    <dbReference type="NCBI Taxonomy" id="76635"/>
    <lineage>
        <taxon>Bacteria</taxon>
        <taxon>Bacillati</taxon>
        <taxon>Actinomycetota</taxon>
        <taxon>Actinomycetes</taxon>
        <taxon>Micrococcales</taxon>
        <taxon>Microbacteriaceae</taxon>
        <taxon>Mycetocola</taxon>
    </lineage>
</organism>
<comment type="caution">
    <text evidence="3">The sequence shown here is derived from an EMBL/GenBank/DDBJ whole genome shotgun (WGS) entry which is preliminary data.</text>
</comment>
<dbReference type="InterPro" id="IPR016047">
    <property type="entry name" value="M23ase_b-sheet_dom"/>
</dbReference>
<dbReference type="EMBL" id="RCUX01000004">
    <property type="protein sequence ID" value="RLP76340.1"/>
    <property type="molecule type" value="Genomic_DNA"/>
</dbReference>
<dbReference type="RefSeq" id="WP_121647922.1">
    <property type="nucleotide sequence ID" value="NZ_RCUX01000004.1"/>
</dbReference>
<dbReference type="Proteomes" id="UP000272503">
    <property type="component" value="Unassembled WGS sequence"/>
</dbReference>
<evidence type="ECO:0000313" key="3">
    <source>
        <dbReference type="EMBL" id="RLP76340.1"/>
    </source>
</evidence>
<dbReference type="InterPro" id="IPR036365">
    <property type="entry name" value="PGBD-like_sf"/>
</dbReference>
<reference evidence="3 4" key="1">
    <citation type="submission" date="2018-10" db="EMBL/GenBank/DDBJ databases">
        <authorList>
            <person name="Li J."/>
        </authorList>
    </citation>
    <scope>NUCLEOTIDE SEQUENCE [LARGE SCALE GENOMIC DNA]</scope>
    <source>
        <strain evidence="3 4">IF 016277</strain>
    </source>
</reference>
<dbReference type="Gene3D" id="1.10.101.10">
    <property type="entry name" value="PGBD-like superfamily/PGBD"/>
    <property type="match status" value="1"/>
</dbReference>
<evidence type="ECO:0000313" key="4">
    <source>
        <dbReference type="Proteomes" id="UP000272503"/>
    </source>
</evidence>
<dbReference type="PANTHER" id="PTHR21666:SF270">
    <property type="entry name" value="MUREIN HYDROLASE ACTIVATOR ENVC"/>
    <property type="match status" value="1"/>
</dbReference>
<accession>A0A3L7A928</accession>
<dbReference type="Gene3D" id="2.70.70.10">
    <property type="entry name" value="Glucose Permease (Domain IIA)"/>
    <property type="match status" value="1"/>
</dbReference>
<feature type="domain" description="M23ase beta-sheet core" evidence="2">
    <location>
        <begin position="26"/>
        <end position="118"/>
    </location>
</feature>
<dbReference type="InterPro" id="IPR036366">
    <property type="entry name" value="PGBDSf"/>
</dbReference>
<keyword evidence="4" id="KW-1185">Reference proteome</keyword>
<proteinExistence type="predicted"/>
<dbReference type="SUPFAM" id="SSF47090">
    <property type="entry name" value="PGBD-like"/>
    <property type="match status" value="1"/>
</dbReference>
<protein>
    <submittedName>
        <fullName evidence="3">Uncharacterized protein</fullName>
    </submittedName>
</protein>
<gene>
    <name evidence="3" type="ORF">D9V32_05575</name>
</gene>
<dbReference type="GO" id="GO:0004222">
    <property type="term" value="F:metalloendopeptidase activity"/>
    <property type="evidence" value="ECO:0007669"/>
    <property type="project" value="TreeGrafter"/>
</dbReference>
<dbReference type="CDD" id="cd12797">
    <property type="entry name" value="M23_peptidase"/>
    <property type="match status" value="1"/>
</dbReference>
<dbReference type="OrthoDB" id="8210007at2"/>
<dbReference type="AlphaFoldDB" id="A0A3L7A928"/>